<evidence type="ECO:0000256" key="2">
    <source>
        <dbReference type="ARBA" id="ARBA00022448"/>
    </source>
</evidence>
<feature type="binding site" description="axial binding residue" evidence="9">
    <location>
        <position position="156"/>
    </location>
    <ligand>
        <name>heme c</name>
        <dbReference type="ChEBI" id="CHEBI:61717"/>
        <label>2</label>
    </ligand>
    <ligandPart>
        <name>Fe</name>
        <dbReference type="ChEBI" id="CHEBI:18248"/>
    </ligandPart>
</feature>
<protein>
    <submittedName>
        <fullName evidence="11">C-type cytochrome</fullName>
    </submittedName>
</protein>
<proteinExistence type="predicted"/>
<keyword evidence="12" id="KW-1185">Reference proteome</keyword>
<evidence type="ECO:0000256" key="5">
    <source>
        <dbReference type="ARBA" id="ARBA00022764"/>
    </source>
</evidence>
<evidence type="ECO:0000256" key="9">
    <source>
        <dbReference type="PIRSR" id="PIRSR000005-2"/>
    </source>
</evidence>
<feature type="binding site" description="covalent" evidence="8">
    <location>
        <position position="59"/>
    </location>
    <ligand>
        <name>heme c</name>
        <dbReference type="ChEBI" id="CHEBI:61717"/>
        <label>1</label>
    </ligand>
</feature>
<gene>
    <name evidence="11" type="ORF">H3H37_20190</name>
</gene>
<keyword evidence="7 9" id="KW-0408">Iron</keyword>
<feature type="domain" description="Cytochrome c" evidence="10">
    <location>
        <begin position="138"/>
        <end position="218"/>
    </location>
</feature>
<dbReference type="GO" id="GO:0009055">
    <property type="term" value="F:electron transfer activity"/>
    <property type="evidence" value="ECO:0007669"/>
    <property type="project" value="InterPro"/>
</dbReference>
<evidence type="ECO:0000313" key="12">
    <source>
        <dbReference type="Proteomes" id="UP000534388"/>
    </source>
</evidence>
<keyword evidence="3 8" id="KW-0349">Heme</keyword>
<evidence type="ECO:0000313" key="11">
    <source>
        <dbReference type="EMBL" id="MBA5639387.1"/>
    </source>
</evidence>
<comment type="subcellular location">
    <subcellularLocation>
        <location evidence="1">Periplasm</location>
    </subcellularLocation>
</comment>
<dbReference type="InterPro" id="IPR024167">
    <property type="entry name" value="Cytochrome_c4-like"/>
</dbReference>
<name>A0A7W2IDV1_9BURK</name>
<dbReference type="Proteomes" id="UP000534388">
    <property type="component" value="Unassembled WGS sequence"/>
</dbReference>
<organism evidence="11 12">
    <name type="scientific">Rugamonas brunnea</name>
    <dbReference type="NCBI Taxonomy" id="2758569"/>
    <lineage>
        <taxon>Bacteria</taxon>
        <taxon>Pseudomonadati</taxon>
        <taxon>Pseudomonadota</taxon>
        <taxon>Betaproteobacteria</taxon>
        <taxon>Burkholderiales</taxon>
        <taxon>Oxalobacteraceae</taxon>
        <taxon>Telluria group</taxon>
        <taxon>Rugamonas</taxon>
    </lineage>
</organism>
<dbReference type="SUPFAM" id="SSF46626">
    <property type="entry name" value="Cytochrome c"/>
    <property type="match status" value="2"/>
</dbReference>
<dbReference type="Pfam" id="PF00034">
    <property type="entry name" value="Cytochrom_C"/>
    <property type="match status" value="1"/>
</dbReference>
<evidence type="ECO:0000256" key="3">
    <source>
        <dbReference type="ARBA" id="ARBA00022617"/>
    </source>
</evidence>
<dbReference type="PROSITE" id="PS51007">
    <property type="entry name" value="CYTC"/>
    <property type="match status" value="1"/>
</dbReference>
<dbReference type="InterPro" id="IPR036909">
    <property type="entry name" value="Cyt_c-like_dom_sf"/>
</dbReference>
<dbReference type="InterPro" id="IPR008168">
    <property type="entry name" value="Cyt_C_IC"/>
</dbReference>
<dbReference type="AlphaFoldDB" id="A0A7W2IDV1"/>
<feature type="binding site" description="axial binding residue" evidence="9">
    <location>
        <position position="196"/>
    </location>
    <ligand>
        <name>heme c</name>
        <dbReference type="ChEBI" id="CHEBI:61717"/>
        <label>2</label>
    </ligand>
    <ligandPart>
        <name>Fe</name>
        <dbReference type="ChEBI" id="CHEBI:18248"/>
    </ligandPart>
</feature>
<dbReference type="GO" id="GO:0005506">
    <property type="term" value="F:iron ion binding"/>
    <property type="evidence" value="ECO:0007669"/>
    <property type="project" value="InterPro"/>
</dbReference>
<dbReference type="PIRSF" id="PIRSF000005">
    <property type="entry name" value="Cytochrome_c4"/>
    <property type="match status" value="1"/>
</dbReference>
<evidence type="ECO:0000259" key="10">
    <source>
        <dbReference type="PROSITE" id="PS51007"/>
    </source>
</evidence>
<dbReference type="InterPro" id="IPR050597">
    <property type="entry name" value="Cytochrome_c_Oxidase_Subunit"/>
</dbReference>
<keyword evidence="4 9" id="KW-0479">Metal-binding</keyword>
<feature type="binding site" description="covalent" evidence="8">
    <location>
        <position position="155"/>
    </location>
    <ligand>
        <name>heme c</name>
        <dbReference type="ChEBI" id="CHEBI:61717"/>
        <label>2</label>
    </ligand>
</feature>
<accession>A0A7W2IDV1</accession>
<evidence type="ECO:0000256" key="8">
    <source>
        <dbReference type="PIRSR" id="PIRSR000005-1"/>
    </source>
</evidence>
<comment type="PTM">
    <text evidence="8">Binds 2 heme c groups covalently per subunit.</text>
</comment>
<sequence>MMGKFLKRSGALLGIGLLAAGLYYGPDLYGLLRVSHEIDAVARENAQLAGPWPRATDSCLYCHDGPQGNAGTQLYARLAGQQEAYLRKQLKAFASGERNDPTMTPFALSLTDKEFEAMVTNFSRMKAQPNASFHADLGRVARGEALAKANNCASCHGQQLEGKGEYPRLAGQSYNYLVDQLTNFKTGKRRDAAGMMPAVVNALSPTDLEDLAQFLASR</sequence>
<evidence type="ECO:0000256" key="7">
    <source>
        <dbReference type="ARBA" id="ARBA00023004"/>
    </source>
</evidence>
<feature type="binding site" description="axial binding residue" evidence="9">
    <location>
        <position position="103"/>
    </location>
    <ligand>
        <name>heme c</name>
        <dbReference type="ChEBI" id="CHEBI:61717"/>
        <label>1</label>
    </ligand>
    <ligandPart>
        <name>Fe</name>
        <dbReference type="ChEBI" id="CHEBI:18248"/>
    </ligandPart>
</feature>
<keyword evidence="6" id="KW-0249">Electron transport</keyword>
<dbReference type="PANTHER" id="PTHR33751">
    <property type="entry name" value="CBB3-TYPE CYTOCHROME C OXIDASE SUBUNIT FIXP"/>
    <property type="match status" value="1"/>
</dbReference>
<dbReference type="Gene3D" id="1.10.760.10">
    <property type="entry name" value="Cytochrome c-like domain"/>
    <property type="match status" value="2"/>
</dbReference>
<feature type="binding site" description="covalent" evidence="8">
    <location>
        <position position="152"/>
    </location>
    <ligand>
        <name>heme c</name>
        <dbReference type="ChEBI" id="CHEBI:61717"/>
        <label>2</label>
    </ligand>
</feature>
<evidence type="ECO:0000256" key="4">
    <source>
        <dbReference type="ARBA" id="ARBA00022723"/>
    </source>
</evidence>
<dbReference type="PANTHER" id="PTHR33751:SF9">
    <property type="entry name" value="CYTOCHROME C4"/>
    <property type="match status" value="1"/>
</dbReference>
<comment type="caution">
    <text evidence="11">The sequence shown here is derived from an EMBL/GenBank/DDBJ whole genome shotgun (WGS) entry which is preliminary data.</text>
</comment>
<evidence type="ECO:0000256" key="6">
    <source>
        <dbReference type="ARBA" id="ARBA00022982"/>
    </source>
</evidence>
<reference evidence="11 12" key="1">
    <citation type="submission" date="2020-07" db="EMBL/GenBank/DDBJ databases">
        <title>Novel species isolated from subtropical streams in China.</title>
        <authorList>
            <person name="Lu H."/>
        </authorList>
    </citation>
    <scope>NUCLEOTIDE SEQUENCE [LARGE SCALE GENOMIC DNA]</scope>
    <source>
        <strain evidence="11 12">LX20W</strain>
    </source>
</reference>
<feature type="binding site" description="covalent" evidence="8">
    <location>
        <position position="62"/>
    </location>
    <ligand>
        <name>heme c</name>
        <dbReference type="ChEBI" id="CHEBI:61717"/>
        <label>1</label>
    </ligand>
</feature>
<dbReference type="PRINTS" id="PR00605">
    <property type="entry name" value="CYTCHROMECIC"/>
</dbReference>
<dbReference type="EMBL" id="JACEZT010000015">
    <property type="protein sequence ID" value="MBA5639387.1"/>
    <property type="molecule type" value="Genomic_DNA"/>
</dbReference>
<dbReference type="GO" id="GO:0020037">
    <property type="term" value="F:heme binding"/>
    <property type="evidence" value="ECO:0007669"/>
    <property type="project" value="InterPro"/>
</dbReference>
<dbReference type="RefSeq" id="WP_182165861.1">
    <property type="nucleotide sequence ID" value="NZ_JACEZT010000015.1"/>
</dbReference>
<feature type="binding site" description="axial binding residue" evidence="9">
    <location>
        <position position="63"/>
    </location>
    <ligand>
        <name>heme c</name>
        <dbReference type="ChEBI" id="CHEBI:61717"/>
        <label>1</label>
    </ligand>
    <ligandPart>
        <name>Fe</name>
        <dbReference type="ChEBI" id="CHEBI:18248"/>
    </ligandPart>
</feature>
<evidence type="ECO:0000256" key="1">
    <source>
        <dbReference type="ARBA" id="ARBA00004418"/>
    </source>
</evidence>
<keyword evidence="5" id="KW-0574">Periplasm</keyword>
<keyword evidence="2" id="KW-0813">Transport</keyword>
<dbReference type="GO" id="GO:0042597">
    <property type="term" value="C:periplasmic space"/>
    <property type="evidence" value="ECO:0007669"/>
    <property type="project" value="UniProtKB-SubCell"/>
</dbReference>
<dbReference type="InterPro" id="IPR009056">
    <property type="entry name" value="Cyt_c-like_dom"/>
</dbReference>